<dbReference type="EMBL" id="FLUM01000001">
    <property type="protein sequence ID" value="SBV94780.1"/>
    <property type="molecule type" value="Genomic_DNA"/>
</dbReference>
<name>A0A212J5R6_9BACT</name>
<accession>A0A212J5R6</accession>
<evidence type="ECO:0000313" key="2">
    <source>
        <dbReference type="EMBL" id="SBV94780.1"/>
    </source>
</evidence>
<dbReference type="Pfam" id="PF09633">
    <property type="entry name" value="DUF2023"/>
    <property type="match status" value="1"/>
</dbReference>
<dbReference type="Gene3D" id="3.30.2190.10">
    <property type="entry name" value="PG1857-like"/>
    <property type="match status" value="1"/>
</dbReference>
<feature type="domain" description="DUF2023" evidence="1">
    <location>
        <begin position="2"/>
        <end position="103"/>
    </location>
</feature>
<dbReference type="SUPFAM" id="SSF160448">
    <property type="entry name" value="PG1857-like"/>
    <property type="match status" value="1"/>
</dbReference>
<dbReference type="AlphaFoldDB" id="A0A212J5R6"/>
<reference evidence="2" key="1">
    <citation type="submission" date="2016-04" db="EMBL/GenBank/DDBJ databases">
        <authorList>
            <person name="Evans L.H."/>
            <person name="Alamgir A."/>
            <person name="Owens N."/>
            <person name="Weber N.D."/>
            <person name="Virtaneva K."/>
            <person name="Barbian K."/>
            <person name="Babar A."/>
            <person name="Rosenke K."/>
        </authorList>
    </citation>
    <scope>NUCLEOTIDE SEQUENCE</scope>
    <source>
        <strain evidence="2">86-1</strain>
    </source>
</reference>
<sequence length="115" mass="13441">MRVFYHLIYEYKKGVRDLMLCTLTADTEEKVIWKLEKNGISYKIQRLKNGNINVFFGKDECLNVANRICGDKPLNLLTPEEDFILGILLGYSISEQCNRYCKKQKEKEKNILCLA</sequence>
<dbReference type="RefSeq" id="WP_006798517.1">
    <property type="nucleotide sequence ID" value="NZ_LT599032.1"/>
</dbReference>
<dbReference type="InterPro" id="IPR018594">
    <property type="entry name" value="DUF2023"/>
</dbReference>
<gene>
    <name evidence="2" type="ORF">KL86DYS1_11223</name>
</gene>
<proteinExistence type="predicted"/>
<dbReference type="InterPro" id="IPR036780">
    <property type="entry name" value="PG1857-like_sf"/>
</dbReference>
<protein>
    <recommendedName>
        <fullName evidence="1">DUF2023 domain-containing protein</fullName>
    </recommendedName>
</protein>
<evidence type="ECO:0000259" key="1">
    <source>
        <dbReference type="Pfam" id="PF09633"/>
    </source>
</evidence>
<organism evidence="2">
    <name type="scientific">uncultured Dysgonomonas sp</name>
    <dbReference type="NCBI Taxonomy" id="206096"/>
    <lineage>
        <taxon>Bacteria</taxon>
        <taxon>Pseudomonadati</taxon>
        <taxon>Bacteroidota</taxon>
        <taxon>Bacteroidia</taxon>
        <taxon>Bacteroidales</taxon>
        <taxon>Dysgonomonadaceae</taxon>
        <taxon>Dysgonomonas</taxon>
        <taxon>environmental samples</taxon>
    </lineage>
</organism>